<keyword evidence="2" id="KW-0808">Transferase</keyword>
<reference evidence="2 3" key="1">
    <citation type="journal article" date="2010" name="J. Bacteriol.">
        <title>Complete genome sequence of Enterobacter cloacae subsp. cloacae type strain ATCC 13047.</title>
        <authorList>
            <person name="Ren Y."/>
            <person name="Ren Y."/>
            <person name="Zhou Z."/>
            <person name="Guo X."/>
            <person name="Li Y."/>
            <person name="Feng L."/>
            <person name="Wang L."/>
        </authorList>
    </citation>
    <scope>NUCLEOTIDE SEQUENCE [LARGE SCALE GENOMIC DNA]</scope>
    <source>
        <strain evidence="3">ATCC 13047 / DSM 30054 / NBRC 13535 / NCTC 10005 / WDCM 00083 / NCDC 279-56</strain>
    </source>
</reference>
<organism evidence="2 3">
    <name type="scientific">Enterobacter cloacae subsp. cloacae (strain ATCC 13047 / DSM 30054 / NBRC 13535 / NCTC 10005 / WDCM 00083 / NCDC 279-56)</name>
    <dbReference type="NCBI Taxonomy" id="716541"/>
    <lineage>
        <taxon>Bacteria</taxon>
        <taxon>Pseudomonadati</taxon>
        <taxon>Pseudomonadota</taxon>
        <taxon>Gammaproteobacteria</taxon>
        <taxon>Enterobacterales</taxon>
        <taxon>Enterobacteriaceae</taxon>
        <taxon>Enterobacter</taxon>
        <taxon>Enterobacter cloacae complex</taxon>
    </lineage>
</organism>
<dbReference type="PANTHER" id="PTHR43072:SF8">
    <property type="entry name" value="ACYLTRANSFERASE FABY-RELATED"/>
    <property type="match status" value="1"/>
</dbReference>
<evidence type="ECO:0000259" key="1">
    <source>
        <dbReference type="PROSITE" id="PS51186"/>
    </source>
</evidence>
<feature type="domain" description="N-acetyltransferase" evidence="1">
    <location>
        <begin position="1"/>
        <end position="164"/>
    </location>
</feature>
<evidence type="ECO:0000313" key="3">
    <source>
        <dbReference type="Proteomes" id="UP000002363"/>
    </source>
</evidence>
<dbReference type="PANTHER" id="PTHR43072">
    <property type="entry name" value="N-ACETYLTRANSFERASE"/>
    <property type="match status" value="1"/>
</dbReference>
<keyword evidence="3" id="KW-1185">Reference proteome</keyword>
<dbReference type="InterPro" id="IPR000182">
    <property type="entry name" value="GNAT_dom"/>
</dbReference>
<dbReference type="RefSeq" id="WP_013095190.1">
    <property type="nucleotide sequence ID" value="NC_014121.1"/>
</dbReference>
<dbReference type="Pfam" id="PF00583">
    <property type="entry name" value="Acetyltransf_1"/>
    <property type="match status" value="1"/>
</dbReference>
<dbReference type="HOGENOM" id="CLU_013985_4_2_6"/>
<dbReference type="SUPFAM" id="SSF55729">
    <property type="entry name" value="Acyl-CoA N-acyltransferases (Nat)"/>
    <property type="match status" value="1"/>
</dbReference>
<dbReference type="KEGG" id="enc:ECL_00458"/>
<dbReference type="PROSITE" id="PS51186">
    <property type="entry name" value="GNAT"/>
    <property type="match status" value="1"/>
</dbReference>
<dbReference type="Proteomes" id="UP000002363">
    <property type="component" value="Chromosome"/>
</dbReference>
<evidence type="ECO:0000313" key="2">
    <source>
        <dbReference type="EMBL" id="ADF60024.1"/>
    </source>
</evidence>
<dbReference type="eggNOG" id="COG1247">
    <property type="taxonomic scope" value="Bacteria"/>
</dbReference>
<protein>
    <submittedName>
        <fullName evidence="2">Putative acetyltransferase</fullName>
    </submittedName>
</protein>
<proteinExistence type="predicted"/>
<dbReference type="EnsemblBacteria" id="ADF60024">
    <property type="protein sequence ID" value="ADF60024"/>
    <property type="gene ID" value="ECL_00458"/>
</dbReference>
<dbReference type="PATRIC" id="fig|716541.4.peg.738"/>
<dbReference type="STRING" id="716541.ECL_00458"/>
<dbReference type="GO" id="GO:0016747">
    <property type="term" value="F:acyltransferase activity, transferring groups other than amino-acyl groups"/>
    <property type="evidence" value="ECO:0007669"/>
    <property type="project" value="InterPro"/>
</dbReference>
<dbReference type="InterPro" id="IPR016181">
    <property type="entry name" value="Acyl_CoA_acyltransferase"/>
</dbReference>
<dbReference type="Gene3D" id="3.40.630.30">
    <property type="match status" value="1"/>
</dbReference>
<dbReference type="CDD" id="cd04301">
    <property type="entry name" value="NAT_SF"/>
    <property type="match status" value="1"/>
</dbReference>
<accession>A0A0H3CEJ7</accession>
<sequence length="176" mass="19523">MEITEADERHISAIQQIYAWHVLHGTATFETEPPDVAEMTARQKNIHAAGLPWFVATENGEVLGYCYLSLYRERCAYRFTLEDSVYIAPAFQGRGIGTLLLSRVVAWAEEHGFRQLIAVVGNSENIASLSLHRSAGFRHTGTLKSVGFKHGRWLDTVILQRTLGAGDVTLPDIPTG</sequence>
<name>A0A0H3CEJ7_ENTCC</name>
<dbReference type="AlphaFoldDB" id="A0A0H3CEJ7"/>
<gene>
    <name evidence="2" type="ordered locus">ECL_00458</name>
</gene>
<dbReference type="OrthoDB" id="5459937at2"/>
<dbReference type="EMBL" id="CP001918">
    <property type="protein sequence ID" value="ADF60024.1"/>
    <property type="molecule type" value="Genomic_DNA"/>
</dbReference>